<gene>
    <name evidence="1" type="ORF">HARCEL1_04615</name>
</gene>
<accession>A0A2R4WZT7</accession>
<dbReference type="EMBL" id="CP028858">
    <property type="protein sequence ID" value="AWB27039.1"/>
    <property type="molecule type" value="Genomic_DNA"/>
</dbReference>
<protein>
    <submittedName>
        <fullName evidence="1">Flagella cluster protein</fullName>
    </submittedName>
</protein>
<reference evidence="1 2" key="1">
    <citation type="submission" date="2018-04" db="EMBL/GenBank/DDBJ databases">
        <title>Halococcoides cellulosivorans gen. nov., sp. nov., an extremely halophilic cellulose-utilizing haloarchaeon from hypersaline lakes.</title>
        <authorList>
            <person name="Sorokin D.Y."/>
            <person name="Toshchakov S.V."/>
            <person name="Samarov N.I."/>
            <person name="Korzhenkov A."/>
            <person name="Kublanov I.V."/>
        </authorList>
    </citation>
    <scope>NUCLEOTIDE SEQUENCE [LARGE SCALE GENOMIC DNA]</scope>
    <source>
        <strain evidence="1 2">HArcel1</strain>
    </source>
</reference>
<keyword evidence="1" id="KW-0282">Flagellum</keyword>
<sequence>MPTIDLTDGFDYHEYREQLKLIEETRDAAHLENRADLVCPACGRPFEAILVTTARTRSLSGINGPFCLARTAEQVLVLTHSE</sequence>
<name>A0A2R4WZT7_9EURY</name>
<dbReference type="InterPro" id="IPR055809">
    <property type="entry name" value="DUF7385"/>
</dbReference>
<dbReference type="Proteomes" id="UP000244727">
    <property type="component" value="Chromosome"/>
</dbReference>
<dbReference type="GeneID" id="36511764"/>
<keyword evidence="1" id="KW-0966">Cell projection</keyword>
<dbReference type="Pfam" id="PF24110">
    <property type="entry name" value="DUF7385"/>
    <property type="match status" value="1"/>
</dbReference>
<organism evidence="1 2">
    <name type="scientific">Halococcoides cellulosivorans</name>
    <dbReference type="NCBI Taxonomy" id="1679096"/>
    <lineage>
        <taxon>Archaea</taxon>
        <taxon>Methanobacteriati</taxon>
        <taxon>Methanobacteriota</taxon>
        <taxon>Stenosarchaea group</taxon>
        <taxon>Halobacteria</taxon>
        <taxon>Halobacteriales</taxon>
        <taxon>Haloarculaceae</taxon>
        <taxon>Halococcoides</taxon>
    </lineage>
</organism>
<proteinExistence type="predicted"/>
<keyword evidence="1" id="KW-0969">Cilium</keyword>
<keyword evidence="2" id="KW-1185">Reference proteome</keyword>
<dbReference type="AlphaFoldDB" id="A0A2R4WZT7"/>
<dbReference type="RefSeq" id="WP_108381408.1">
    <property type="nucleotide sequence ID" value="NZ_CP028858.1"/>
</dbReference>
<evidence type="ECO:0000313" key="1">
    <source>
        <dbReference type="EMBL" id="AWB27039.1"/>
    </source>
</evidence>
<dbReference type="KEGG" id="harc:HARCEL1_04615"/>
<evidence type="ECO:0000313" key="2">
    <source>
        <dbReference type="Proteomes" id="UP000244727"/>
    </source>
</evidence>